<dbReference type="GO" id="GO:0019171">
    <property type="term" value="F:(3R)-hydroxyacyl-[acyl-carrier-protein] dehydratase activity"/>
    <property type="evidence" value="ECO:0007669"/>
    <property type="project" value="TreeGrafter"/>
</dbReference>
<keyword evidence="2 6" id="KW-0812">Transmembrane</keyword>
<dbReference type="SUPFAM" id="SSF54637">
    <property type="entry name" value="Thioesterase/thiol ester dehydrase-isomerase"/>
    <property type="match status" value="1"/>
</dbReference>
<comment type="subcellular location">
    <subcellularLocation>
        <location evidence="1">Membrane</location>
        <topology evidence="1">Multi-pass membrane protein</topology>
    </subcellularLocation>
</comment>
<dbReference type="OrthoDB" id="3257538at2759"/>
<comment type="caution">
    <text evidence="7">The sequence shown here is derived from an EMBL/GenBank/DDBJ whole genome shotgun (WGS) entry which is preliminary data.</text>
</comment>
<gene>
    <name evidence="7" type="ORF">PENDEC_c023G05243</name>
</gene>
<feature type="region of interest" description="Disordered" evidence="5">
    <location>
        <begin position="583"/>
        <end position="624"/>
    </location>
</feature>
<evidence type="ECO:0000313" key="7">
    <source>
        <dbReference type="EMBL" id="OQD70481.1"/>
    </source>
</evidence>
<evidence type="ECO:0000256" key="6">
    <source>
        <dbReference type="SAM" id="Phobius"/>
    </source>
</evidence>
<dbReference type="EMBL" id="MDYL01000023">
    <property type="protein sequence ID" value="OQD70481.1"/>
    <property type="molecule type" value="Genomic_DNA"/>
</dbReference>
<keyword evidence="4 6" id="KW-0472">Membrane</keyword>
<dbReference type="Proteomes" id="UP000191522">
    <property type="component" value="Unassembled WGS sequence"/>
</dbReference>
<feature type="transmembrane region" description="Helical" evidence="6">
    <location>
        <begin position="455"/>
        <end position="488"/>
    </location>
</feature>
<dbReference type="AlphaFoldDB" id="A0A1V6P0K0"/>
<evidence type="ECO:0000256" key="1">
    <source>
        <dbReference type="ARBA" id="ARBA00004141"/>
    </source>
</evidence>
<dbReference type="PANTHER" id="PTHR28152:SF1">
    <property type="entry name" value="HYDROXYACYL-THIOESTER DEHYDRATASE TYPE 2, MITOCHONDRIAL"/>
    <property type="match status" value="1"/>
</dbReference>
<dbReference type="InterPro" id="IPR029069">
    <property type="entry name" value="HotDog_dom_sf"/>
</dbReference>
<evidence type="ECO:0000256" key="2">
    <source>
        <dbReference type="ARBA" id="ARBA00022692"/>
    </source>
</evidence>
<evidence type="ECO:0000256" key="5">
    <source>
        <dbReference type="SAM" id="MobiDB-lite"/>
    </source>
</evidence>
<dbReference type="OMA" id="REMRICA"/>
<accession>A0A1V6P0K0</accession>
<dbReference type="SUPFAM" id="SSF144091">
    <property type="entry name" value="Rhomboid-like"/>
    <property type="match status" value="1"/>
</dbReference>
<proteinExistence type="predicted"/>
<evidence type="ECO:0000256" key="3">
    <source>
        <dbReference type="ARBA" id="ARBA00022989"/>
    </source>
</evidence>
<keyword evidence="8" id="KW-1185">Reference proteome</keyword>
<dbReference type="GO" id="GO:0016020">
    <property type="term" value="C:membrane"/>
    <property type="evidence" value="ECO:0007669"/>
    <property type="project" value="UniProtKB-SubCell"/>
</dbReference>
<dbReference type="InterPro" id="IPR007599">
    <property type="entry name" value="DER1"/>
</dbReference>
<protein>
    <recommendedName>
        <fullName evidence="9">Derlin</fullName>
    </recommendedName>
</protein>
<keyword evidence="3 6" id="KW-1133">Transmembrane helix</keyword>
<dbReference type="PANTHER" id="PTHR28152">
    <property type="entry name" value="HYDROXYACYL-THIOESTER DEHYDRATASE TYPE 2, MITOCHONDRIAL"/>
    <property type="match status" value="1"/>
</dbReference>
<dbReference type="Pfam" id="PF04511">
    <property type="entry name" value="DER1"/>
    <property type="match status" value="1"/>
</dbReference>
<sequence>MVRGRCLSTTRLVRPLLSLHRAQCRGHSSLTERLQHELTTRKLPLMYDYLHPQPSHLLNLTLCELLPRSSNTQVQTLPSITKPSPLPIGHHLIYFPPQVTLSQLLPDGTDNLHTPGDPFNRRLWAGGNLRFPAGGPLLDGSRAVCIESMRNVTVKGREGEEKAIVTIERRIGTVPEGESEAQTWSRIWTENQAEAGESSVIENRDLIFMRRKSAEQIQLDKEQFGKPSRVVKAPSEAIFRHSILPTKSLLFRFSALTFNAHSIHLDENYTQNQEGYRNLLVHGPLTLTLLLSVLQHNLSGLGLRVDRFDYKNLAPLFVEEELTVCGKPKNDGSHWDVWIEGPDGGLAVRGTATTSLSFLPHPEMDVFWEAPPVSRTITALTLIESLLFYSDTISLYNIAFLRGKLFKWFPEVWRLATSFLLTGRDLDFLFDLYFMYHYGSALETGSTRFSQPGDFFVYLIFVASTILVSAGFYLGSFIFTRALILAFAHTYAQDNRGKNVKFFVLQIPMLWLPWAMLTMTLVSKGWGSVKTEFTGILASHLYDFLTRLYPTFGGGRNYIKTPDFVRRYIFRHTPDAVRRAYGRAYRPSRPADPQPATSDSGTRSWTSSQDLGAWGTRGTGRRLG</sequence>
<reference evidence="8" key="1">
    <citation type="journal article" date="2017" name="Nat. Microbiol.">
        <title>Global analysis of biosynthetic gene clusters reveals vast potential of secondary metabolite production in Penicillium species.</title>
        <authorList>
            <person name="Nielsen J.C."/>
            <person name="Grijseels S."/>
            <person name="Prigent S."/>
            <person name="Ji B."/>
            <person name="Dainat J."/>
            <person name="Nielsen K.F."/>
            <person name="Frisvad J.C."/>
            <person name="Workman M."/>
            <person name="Nielsen J."/>
        </authorList>
    </citation>
    <scope>NUCLEOTIDE SEQUENCE [LARGE SCALE GENOMIC DNA]</scope>
    <source>
        <strain evidence="8">IBT 11843</strain>
    </source>
</reference>
<name>A0A1V6P0K0_PENDC</name>
<feature type="transmembrane region" description="Helical" evidence="6">
    <location>
        <begin position="500"/>
        <end position="522"/>
    </location>
</feature>
<dbReference type="InterPro" id="IPR052741">
    <property type="entry name" value="Mitochondrial_HTD2"/>
</dbReference>
<dbReference type="InterPro" id="IPR035952">
    <property type="entry name" value="Rhomboid-like_sf"/>
</dbReference>
<organism evidence="7 8">
    <name type="scientific">Penicillium decumbens</name>
    <dbReference type="NCBI Taxonomy" id="69771"/>
    <lineage>
        <taxon>Eukaryota</taxon>
        <taxon>Fungi</taxon>
        <taxon>Dikarya</taxon>
        <taxon>Ascomycota</taxon>
        <taxon>Pezizomycotina</taxon>
        <taxon>Eurotiomycetes</taxon>
        <taxon>Eurotiomycetidae</taxon>
        <taxon>Eurotiales</taxon>
        <taxon>Aspergillaceae</taxon>
        <taxon>Penicillium</taxon>
    </lineage>
</organism>
<dbReference type="Gene3D" id="3.10.129.10">
    <property type="entry name" value="Hotdog Thioesterase"/>
    <property type="match status" value="1"/>
</dbReference>
<dbReference type="GO" id="GO:0005739">
    <property type="term" value="C:mitochondrion"/>
    <property type="evidence" value="ECO:0007669"/>
    <property type="project" value="TreeGrafter"/>
</dbReference>
<evidence type="ECO:0000313" key="8">
    <source>
        <dbReference type="Proteomes" id="UP000191522"/>
    </source>
</evidence>
<dbReference type="STRING" id="69771.A0A1V6P0K0"/>
<evidence type="ECO:0008006" key="9">
    <source>
        <dbReference type="Google" id="ProtNLM"/>
    </source>
</evidence>
<evidence type="ECO:0000256" key="4">
    <source>
        <dbReference type="ARBA" id="ARBA00023136"/>
    </source>
</evidence>
<feature type="compositionally biased region" description="Polar residues" evidence="5">
    <location>
        <begin position="595"/>
        <end position="610"/>
    </location>
</feature>